<dbReference type="OrthoDB" id="1466882at2"/>
<keyword evidence="1" id="KW-0732">Signal</keyword>
<feature type="signal peptide" evidence="1">
    <location>
        <begin position="1"/>
        <end position="19"/>
    </location>
</feature>
<dbReference type="EMBL" id="FOUZ01000011">
    <property type="protein sequence ID" value="SFN38419.1"/>
    <property type="molecule type" value="Genomic_DNA"/>
</dbReference>
<evidence type="ECO:0000256" key="1">
    <source>
        <dbReference type="SAM" id="SignalP"/>
    </source>
</evidence>
<reference evidence="3" key="1">
    <citation type="submission" date="2016-10" db="EMBL/GenBank/DDBJ databases">
        <authorList>
            <person name="Varghese N."/>
            <person name="Submissions S."/>
        </authorList>
    </citation>
    <scope>NUCLEOTIDE SEQUENCE [LARGE SCALE GENOMIC DNA]</scope>
    <source>
        <strain evidence="3">XJ109</strain>
    </source>
</reference>
<dbReference type="InterPro" id="IPR008969">
    <property type="entry name" value="CarboxyPept-like_regulatory"/>
</dbReference>
<name>A0A1I4YLH5_9FLAO</name>
<proteinExistence type="predicted"/>
<sequence length="260" mass="30102">MNKFLFTLLLSCISIFTFAQTTLITGKIIIDDGVFGQDVVNNVYVLNLNTNAKTFTNDNGMFSIKVSAGDELSFRHDFYKERNIKISDEMLAKGFVTIHLNIDVIELSEAKINTLNKDYKRNIKLKYDNVDELYKNLNLGIDPNLRFRKIDPYASSMMGSVGILNPAAWISVISGQKKKEKKQQEYFKKTDKIKYIENYFTTIYFVESLNIPENKINDFVSYCYSNFEIEKLVKQNKYDKITEILENEAPIYLSKITSNE</sequence>
<evidence type="ECO:0000313" key="2">
    <source>
        <dbReference type="EMBL" id="SFN38419.1"/>
    </source>
</evidence>
<gene>
    <name evidence="2" type="ORF">SAMN05421738_11187</name>
</gene>
<dbReference type="AlphaFoldDB" id="A0A1I4YLH5"/>
<protein>
    <recommendedName>
        <fullName evidence="4">CarboxypepD_reg-like domain-containing protein</fullName>
    </recommendedName>
</protein>
<evidence type="ECO:0000313" key="3">
    <source>
        <dbReference type="Proteomes" id="UP000199149"/>
    </source>
</evidence>
<keyword evidence="3" id="KW-1185">Reference proteome</keyword>
<organism evidence="2 3">
    <name type="scientific">Algoriella xinjiangensis</name>
    <dbReference type="NCBI Taxonomy" id="684065"/>
    <lineage>
        <taxon>Bacteria</taxon>
        <taxon>Pseudomonadati</taxon>
        <taxon>Bacteroidota</taxon>
        <taxon>Flavobacteriia</taxon>
        <taxon>Flavobacteriales</taxon>
        <taxon>Weeksellaceae</taxon>
        <taxon>Algoriella</taxon>
    </lineage>
</organism>
<dbReference type="RefSeq" id="WP_092908808.1">
    <property type="nucleotide sequence ID" value="NZ_FOUZ01000011.1"/>
</dbReference>
<accession>A0A1I4YLH5</accession>
<evidence type="ECO:0008006" key="4">
    <source>
        <dbReference type="Google" id="ProtNLM"/>
    </source>
</evidence>
<feature type="chain" id="PRO_5011487701" description="CarboxypepD_reg-like domain-containing protein" evidence="1">
    <location>
        <begin position="20"/>
        <end position="260"/>
    </location>
</feature>
<dbReference type="SUPFAM" id="SSF49464">
    <property type="entry name" value="Carboxypeptidase regulatory domain-like"/>
    <property type="match status" value="1"/>
</dbReference>
<dbReference type="STRING" id="684065.SAMN05421738_11187"/>
<dbReference type="Proteomes" id="UP000199149">
    <property type="component" value="Unassembled WGS sequence"/>
</dbReference>